<dbReference type="SUPFAM" id="SSF51735">
    <property type="entry name" value="NAD(P)-binding Rossmann-fold domains"/>
    <property type="match status" value="1"/>
</dbReference>
<evidence type="ECO:0000256" key="3">
    <source>
        <dbReference type="ARBA" id="ARBA00022801"/>
    </source>
</evidence>
<gene>
    <name evidence="8" type="ORF">KE626_10525</name>
</gene>
<dbReference type="Gene3D" id="3.40.50.720">
    <property type="entry name" value="NAD(P)-binding Rossmann-like Domain"/>
    <property type="match status" value="1"/>
</dbReference>
<dbReference type="Proteomes" id="UP000676386">
    <property type="component" value="Unassembled WGS sequence"/>
</dbReference>
<keyword evidence="4" id="KW-0560">Oxidoreductase</keyword>
<evidence type="ECO:0000259" key="7">
    <source>
        <dbReference type="Pfam" id="PF21252"/>
    </source>
</evidence>
<dbReference type="Pfam" id="PF01408">
    <property type="entry name" value="GFO_IDH_MocA"/>
    <property type="match status" value="1"/>
</dbReference>
<dbReference type="InterPro" id="IPR000683">
    <property type="entry name" value="Gfo/Idh/MocA-like_OxRdtase_N"/>
</dbReference>
<organism evidence="8 9">
    <name type="scientific">Chitinophaga hostae</name>
    <dbReference type="NCBI Taxonomy" id="2831022"/>
    <lineage>
        <taxon>Bacteria</taxon>
        <taxon>Pseudomonadati</taxon>
        <taxon>Bacteroidota</taxon>
        <taxon>Chitinophagia</taxon>
        <taxon>Chitinophagales</taxon>
        <taxon>Chitinophagaceae</taxon>
        <taxon>Chitinophaga</taxon>
    </lineage>
</organism>
<comment type="cofactor">
    <cofactor evidence="1">
        <name>NAD(+)</name>
        <dbReference type="ChEBI" id="CHEBI:57540"/>
    </cofactor>
</comment>
<dbReference type="PANTHER" id="PTHR43818:SF11">
    <property type="entry name" value="BCDNA.GH03377"/>
    <property type="match status" value="1"/>
</dbReference>
<reference evidence="8 9" key="1">
    <citation type="submission" date="2021-04" db="EMBL/GenBank/DDBJ databases">
        <title>Chitinophaga sp. nov., isolated from the rhizosphere soil.</title>
        <authorList>
            <person name="He S."/>
        </authorList>
    </citation>
    <scope>NUCLEOTIDE SEQUENCE [LARGE SCALE GENOMIC DNA]</scope>
    <source>
        <strain evidence="8 9">2R12</strain>
    </source>
</reference>
<accession>A0ABS5IXP5</accession>
<evidence type="ECO:0000259" key="6">
    <source>
        <dbReference type="Pfam" id="PF01408"/>
    </source>
</evidence>
<keyword evidence="5" id="KW-0326">Glycosidase</keyword>
<evidence type="ECO:0000256" key="1">
    <source>
        <dbReference type="ARBA" id="ARBA00001911"/>
    </source>
</evidence>
<dbReference type="EMBL" id="JAGTXB010000004">
    <property type="protein sequence ID" value="MBS0027743.1"/>
    <property type="molecule type" value="Genomic_DNA"/>
</dbReference>
<keyword evidence="3" id="KW-0378">Hydrolase</keyword>
<evidence type="ECO:0000313" key="8">
    <source>
        <dbReference type="EMBL" id="MBS0027743.1"/>
    </source>
</evidence>
<dbReference type="Gene3D" id="3.30.360.10">
    <property type="entry name" value="Dihydrodipicolinate Reductase, domain 2"/>
    <property type="match status" value="1"/>
</dbReference>
<feature type="domain" description="Gfo/Idh/MocA-like oxidoreductase N-terminal" evidence="6">
    <location>
        <begin position="35"/>
        <end position="157"/>
    </location>
</feature>
<dbReference type="PROSITE" id="PS51318">
    <property type="entry name" value="TAT"/>
    <property type="match status" value="1"/>
</dbReference>
<dbReference type="Pfam" id="PF21252">
    <property type="entry name" value="Glyco_hydro_109_C"/>
    <property type="match status" value="1"/>
</dbReference>
<sequence length="399" mass="44863">MHIQSRRHFLKNAAILSPVFTFLPSYLTAGAQSKFRIAFIGAGPWGQQYLKQALQHKDLDVRAICETDPVAINKSLELFNQAGYFQPDIYHNDYKTLLSRKDIDAVVIAAPWHRHYSIAKAAMLAGKHVACGSIMGTTFEEHQDIVRISERTRCQYFTLDEHSYRSDLLAITNMAHQGIFGELESIHAGASHHVLPATHDKTALSYPVYPAAAVARILGLQKENTYVSLQVIQQKQQYVINKPLPKKEHTRLFFASGDVSAICLTTQQGQKVWLQMDAGETQPVSTGFHVNGSNGSWVDLFNRIYLKDNNPVNQVWEHGKPYIHQYTQQTDFSRYKQVEEGNGYAMALQDFAGVMQQRDELSVYTAATNSIIAPMAALSVQGGGATVQFPKFRKPRYEN</sequence>
<proteinExistence type="inferred from homology"/>
<protein>
    <submittedName>
        <fullName evidence="8">Gfo/Idh/MocA family oxidoreductase</fullName>
    </submittedName>
</protein>
<evidence type="ECO:0000256" key="4">
    <source>
        <dbReference type="ARBA" id="ARBA00023002"/>
    </source>
</evidence>
<feature type="domain" description="Glycosyl hydrolase 109 C-terminal" evidence="7">
    <location>
        <begin position="200"/>
        <end position="318"/>
    </location>
</feature>
<dbReference type="InterPro" id="IPR049303">
    <property type="entry name" value="Glyco_hydro_109_C"/>
</dbReference>
<evidence type="ECO:0000256" key="2">
    <source>
        <dbReference type="ARBA" id="ARBA00009329"/>
    </source>
</evidence>
<dbReference type="InterPro" id="IPR006311">
    <property type="entry name" value="TAT_signal"/>
</dbReference>
<dbReference type="RefSeq" id="WP_211972858.1">
    <property type="nucleotide sequence ID" value="NZ_CBFHAM010000001.1"/>
</dbReference>
<dbReference type="InterPro" id="IPR050463">
    <property type="entry name" value="Gfo/Idh/MocA_oxidrdct_glycsds"/>
</dbReference>
<name>A0ABS5IXP5_9BACT</name>
<dbReference type="InterPro" id="IPR036291">
    <property type="entry name" value="NAD(P)-bd_dom_sf"/>
</dbReference>
<evidence type="ECO:0000313" key="9">
    <source>
        <dbReference type="Proteomes" id="UP000676386"/>
    </source>
</evidence>
<evidence type="ECO:0000256" key="5">
    <source>
        <dbReference type="ARBA" id="ARBA00023295"/>
    </source>
</evidence>
<dbReference type="PANTHER" id="PTHR43818">
    <property type="entry name" value="BCDNA.GH03377"/>
    <property type="match status" value="1"/>
</dbReference>
<comment type="caution">
    <text evidence="8">The sequence shown here is derived from an EMBL/GenBank/DDBJ whole genome shotgun (WGS) entry which is preliminary data.</text>
</comment>
<keyword evidence="9" id="KW-1185">Reference proteome</keyword>
<comment type="similarity">
    <text evidence="2">Belongs to the Gfo/Idh/MocA family. Glycosyl hydrolase 109 subfamily.</text>
</comment>